<dbReference type="SUPFAM" id="SSF52113">
    <property type="entry name" value="BRCT domain"/>
    <property type="match status" value="1"/>
</dbReference>
<feature type="domain" description="Exonuclease" evidence="1">
    <location>
        <begin position="3"/>
        <end position="165"/>
    </location>
</feature>
<dbReference type="InterPro" id="IPR013520">
    <property type="entry name" value="Ribonucl_H"/>
</dbReference>
<evidence type="ECO:0000259" key="1">
    <source>
        <dbReference type="SMART" id="SM00479"/>
    </source>
</evidence>
<dbReference type="Gene3D" id="3.40.50.10190">
    <property type="entry name" value="BRCT domain"/>
    <property type="match status" value="1"/>
</dbReference>
<dbReference type="EMBL" id="NGJK01000006">
    <property type="protein sequence ID" value="RAP03746.1"/>
    <property type="molecule type" value="Genomic_DNA"/>
</dbReference>
<dbReference type="GO" id="GO:0008408">
    <property type="term" value="F:3'-5' exonuclease activity"/>
    <property type="evidence" value="ECO:0007669"/>
    <property type="project" value="TreeGrafter"/>
</dbReference>
<dbReference type="GO" id="GO:0003676">
    <property type="term" value="F:nucleic acid binding"/>
    <property type="evidence" value="ECO:0007669"/>
    <property type="project" value="InterPro"/>
</dbReference>
<protein>
    <recommendedName>
        <fullName evidence="1">Exonuclease domain-containing protein</fullName>
    </recommendedName>
</protein>
<dbReference type="InterPro" id="IPR012337">
    <property type="entry name" value="RNaseH-like_sf"/>
</dbReference>
<evidence type="ECO:0000313" key="3">
    <source>
        <dbReference type="Proteomes" id="UP000248557"/>
    </source>
</evidence>
<dbReference type="Pfam" id="PF00929">
    <property type="entry name" value="RNase_T"/>
    <property type="match status" value="1"/>
</dbReference>
<dbReference type="InterPro" id="IPR036397">
    <property type="entry name" value="RNaseH_sf"/>
</dbReference>
<dbReference type="Proteomes" id="UP000248557">
    <property type="component" value="Unassembled WGS sequence"/>
</dbReference>
<organism evidence="2 3">
    <name type="scientific">Methanosphaera stadtmanae</name>
    <dbReference type="NCBI Taxonomy" id="2317"/>
    <lineage>
        <taxon>Archaea</taxon>
        <taxon>Methanobacteriati</taxon>
        <taxon>Methanobacteriota</taxon>
        <taxon>Methanomada group</taxon>
        <taxon>Methanobacteria</taxon>
        <taxon>Methanobacteriales</taxon>
        <taxon>Methanobacteriaceae</taxon>
        <taxon>Methanosphaera</taxon>
    </lineage>
</organism>
<evidence type="ECO:0000313" key="2">
    <source>
        <dbReference type="EMBL" id="RAP03746.1"/>
    </source>
</evidence>
<dbReference type="InterPro" id="IPR036420">
    <property type="entry name" value="BRCT_dom_sf"/>
</dbReference>
<dbReference type="PANTHER" id="PTHR30231">
    <property type="entry name" value="DNA POLYMERASE III SUBUNIT EPSILON"/>
    <property type="match status" value="1"/>
</dbReference>
<dbReference type="RefSeq" id="WP_112149266.1">
    <property type="nucleotide sequence ID" value="NZ_CATZXA010000092.1"/>
</dbReference>
<dbReference type="CDD" id="cd17748">
    <property type="entry name" value="BRCT_DNA_ligase_like"/>
    <property type="match status" value="1"/>
</dbReference>
<dbReference type="CDD" id="cd06130">
    <property type="entry name" value="DNA_pol_III_epsilon_like"/>
    <property type="match status" value="1"/>
</dbReference>
<reference evidence="2 3" key="1">
    <citation type="submission" date="2017-05" db="EMBL/GenBank/DDBJ databases">
        <title>Host range expansion of the Methanosphaera genus to humans and monogastric animals involves recent and extensive reduction in genome content.</title>
        <authorList>
            <person name="Hoedt E.C."/>
            <person name="Volmer J.G."/>
            <person name="Parks D.H."/>
            <person name="Rosewarne C.P."/>
            <person name="Denman S.E."/>
            <person name="Mcsweeney C.S."/>
            <person name="O Cuiv P."/>
            <person name="Hugenholtz P."/>
            <person name="Tyson G.W."/>
            <person name="Morrison M."/>
        </authorList>
    </citation>
    <scope>NUCLEOTIDE SEQUENCE [LARGE SCALE GENOMIC DNA]</scope>
    <source>
        <strain evidence="2 3">PA5</strain>
    </source>
</reference>
<dbReference type="PANTHER" id="PTHR30231:SF42">
    <property type="entry name" value="EXONUCLEASE"/>
    <property type="match status" value="1"/>
</dbReference>
<dbReference type="Gene3D" id="3.30.420.10">
    <property type="entry name" value="Ribonuclease H-like superfamily/Ribonuclease H"/>
    <property type="match status" value="1"/>
</dbReference>
<dbReference type="SUPFAM" id="SSF53098">
    <property type="entry name" value="Ribonuclease H-like"/>
    <property type="match status" value="1"/>
</dbReference>
<dbReference type="SMART" id="SM00479">
    <property type="entry name" value="EXOIII"/>
    <property type="match status" value="1"/>
</dbReference>
<dbReference type="GO" id="GO:0005829">
    <property type="term" value="C:cytosol"/>
    <property type="evidence" value="ECO:0007669"/>
    <property type="project" value="TreeGrafter"/>
</dbReference>
<comment type="caution">
    <text evidence="2">The sequence shown here is derived from an EMBL/GenBank/DDBJ whole genome shotgun (WGS) entry which is preliminary data.</text>
</comment>
<dbReference type="FunFam" id="3.30.420.10:FF:000045">
    <property type="entry name" value="3'-5' exonuclease DinG"/>
    <property type="match status" value="1"/>
</dbReference>
<sequence>MRDYVVMDLENPNFRQNSICAIGVMLIRNNNVVERKYSLINPEDTFDNINIQITKIAPHMIKQSPTLPEYWSEISSWLSNNVIVGHNITYDLRVLTKSLQRYDLEVPEFNYCCTLTQSRKNLDLPSYKLENIAKKLHIIYNPHNAIEDARAAYELFEYINRHNPIGTNQVKQYKYKPKTESYDPKLSTNINNLYGMVQVLIYNQSSTQKQLNLLNSWLQENMKYNHYPLFDDITKKITSIVDKGCVNGEDKEKLSTIESVNQSNIYKPNTLKTQVLQGIIKIITADNKITHEELKYLDSWLDQNKSLKGTYPYDKIVEITTSLLKKNTVGENEYINVSKMFLELLSPIKTTVESLDLEGKTYCLTGDFKHGNKAKIVSILEKRGLIKKNCVSYKLDYLFVGDYGSPAWKYGNIGGKIVKAQQIIDKGAKIKIISEKNLFNELGIE</sequence>
<name>A0A328Q7U1_9EURY</name>
<gene>
    <name evidence="2" type="ORF">CA615_00685</name>
</gene>
<proteinExistence type="predicted"/>
<dbReference type="AlphaFoldDB" id="A0A328Q7U1"/>
<accession>A0A328Q7U1</accession>